<feature type="domain" description="FeoB-type G" evidence="12">
    <location>
        <begin position="26"/>
        <end position="188"/>
    </location>
</feature>
<dbReference type="InterPro" id="IPR050860">
    <property type="entry name" value="FeoB_GTPase"/>
</dbReference>
<dbReference type="Gene3D" id="1.10.287.1770">
    <property type="match status" value="1"/>
</dbReference>
<dbReference type="NCBIfam" id="TIGR00437">
    <property type="entry name" value="feoB"/>
    <property type="match status" value="1"/>
</dbReference>
<evidence type="ECO:0000256" key="5">
    <source>
        <dbReference type="ARBA" id="ARBA00022692"/>
    </source>
</evidence>
<keyword evidence="5 11" id="KW-0812">Transmembrane</keyword>
<dbReference type="CDD" id="cd01879">
    <property type="entry name" value="FeoB"/>
    <property type="match status" value="1"/>
</dbReference>
<evidence type="ECO:0000256" key="8">
    <source>
        <dbReference type="ARBA" id="ARBA00023134"/>
    </source>
</evidence>
<evidence type="ECO:0000256" key="1">
    <source>
        <dbReference type="ARBA" id="ARBA00003926"/>
    </source>
</evidence>
<dbReference type="Gene3D" id="3.40.50.300">
    <property type="entry name" value="P-loop containing nucleotide triphosphate hydrolases"/>
    <property type="match status" value="1"/>
</dbReference>
<evidence type="ECO:0000256" key="3">
    <source>
        <dbReference type="ARBA" id="ARBA00022448"/>
    </source>
</evidence>
<keyword evidence="3 11" id="KW-0813">Transport</keyword>
<evidence type="ECO:0000256" key="7">
    <source>
        <dbReference type="ARBA" id="ARBA00022989"/>
    </source>
</evidence>
<keyword evidence="11" id="KW-0408">Iron</keyword>
<dbReference type="Pfam" id="PF07670">
    <property type="entry name" value="Gate"/>
    <property type="match status" value="2"/>
</dbReference>
<feature type="transmembrane region" description="Helical" evidence="11">
    <location>
        <begin position="319"/>
        <end position="340"/>
    </location>
</feature>
<dbReference type="RefSeq" id="WP_204399788.1">
    <property type="nucleotide sequence ID" value="NZ_JAFBEE010000001.1"/>
</dbReference>
<feature type="transmembrane region" description="Helical" evidence="11">
    <location>
        <begin position="473"/>
        <end position="494"/>
    </location>
</feature>
<dbReference type="InterPro" id="IPR011642">
    <property type="entry name" value="Gate_dom"/>
</dbReference>
<feature type="transmembrane region" description="Helical" evidence="11">
    <location>
        <begin position="646"/>
        <end position="666"/>
    </location>
</feature>
<dbReference type="PROSITE" id="PS51711">
    <property type="entry name" value="G_FEOB"/>
    <property type="match status" value="1"/>
</dbReference>
<dbReference type="EMBL" id="JAFBEE010000001">
    <property type="protein sequence ID" value="MBM7613494.1"/>
    <property type="molecule type" value="Genomic_DNA"/>
</dbReference>
<dbReference type="SUPFAM" id="SSF52540">
    <property type="entry name" value="P-loop containing nucleoside triphosphate hydrolases"/>
    <property type="match status" value="1"/>
</dbReference>
<comment type="subcellular location">
    <subcellularLocation>
        <location evidence="2 11">Cell membrane</location>
        <topology evidence="2 11">Multi-pass membrane protein</topology>
    </subcellularLocation>
</comment>
<dbReference type="Pfam" id="PF07664">
    <property type="entry name" value="FeoB_C"/>
    <property type="match status" value="1"/>
</dbReference>
<feature type="transmembrane region" description="Helical" evidence="11">
    <location>
        <begin position="500"/>
        <end position="518"/>
    </location>
</feature>
<keyword evidence="14" id="KW-1185">Reference proteome</keyword>
<comment type="caution">
    <text evidence="13">The sequence shown here is derived from an EMBL/GenBank/DDBJ whole genome shotgun (WGS) entry which is preliminary data.</text>
</comment>
<keyword evidence="7 11" id="KW-1133">Transmembrane helix</keyword>
<reference evidence="13 14" key="1">
    <citation type="submission" date="2021-01" db="EMBL/GenBank/DDBJ databases">
        <title>Genomic Encyclopedia of Type Strains, Phase IV (KMG-IV): sequencing the most valuable type-strain genomes for metagenomic binning, comparative biology and taxonomic classification.</title>
        <authorList>
            <person name="Goeker M."/>
        </authorList>
    </citation>
    <scope>NUCLEOTIDE SEQUENCE [LARGE SCALE GENOMIC DNA]</scope>
    <source>
        <strain evidence="13 14">DSM 25890</strain>
    </source>
</reference>
<feature type="transmembrane region" description="Helical" evidence="11">
    <location>
        <begin position="557"/>
        <end position="585"/>
    </location>
</feature>
<dbReference type="Pfam" id="PF02421">
    <property type="entry name" value="FeoB_N"/>
    <property type="match status" value="1"/>
</dbReference>
<dbReference type="InterPro" id="IPR030389">
    <property type="entry name" value="G_FEOB_dom"/>
</dbReference>
<feature type="transmembrane region" description="Helical" evidence="11">
    <location>
        <begin position="378"/>
        <end position="401"/>
    </location>
</feature>
<evidence type="ECO:0000256" key="4">
    <source>
        <dbReference type="ARBA" id="ARBA00022475"/>
    </source>
</evidence>
<name>A0ABS2NLN5_9FIRM</name>
<organism evidence="13 14">
    <name type="scientific">Alkaliphilus hydrothermalis</name>
    <dbReference type="NCBI Taxonomy" id="1482730"/>
    <lineage>
        <taxon>Bacteria</taxon>
        <taxon>Bacillati</taxon>
        <taxon>Bacillota</taxon>
        <taxon>Clostridia</taxon>
        <taxon>Peptostreptococcales</taxon>
        <taxon>Natronincolaceae</taxon>
        <taxon>Alkaliphilus</taxon>
    </lineage>
</organism>
<evidence type="ECO:0000256" key="6">
    <source>
        <dbReference type="ARBA" id="ARBA00022741"/>
    </source>
</evidence>
<gene>
    <name evidence="13" type="ORF">JOC73_000002</name>
</gene>
<accession>A0ABS2NLN5</accession>
<keyword evidence="11" id="KW-0406">Ion transport</keyword>
<dbReference type="PANTHER" id="PTHR43185:SF2">
    <property type="entry name" value="FERROUS IRON TRANSPORT PROTEIN B"/>
    <property type="match status" value="1"/>
</dbReference>
<dbReference type="PANTHER" id="PTHR43185">
    <property type="entry name" value="FERROUS IRON TRANSPORT PROTEIN B"/>
    <property type="match status" value="1"/>
</dbReference>
<dbReference type="Proteomes" id="UP001314796">
    <property type="component" value="Unassembled WGS sequence"/>
</dbReference>
<evidence type="ECO:0000259" key="12">
    <source>
        <dbReference type="PROSITE" id="PS51711"/>
    </source>
</evidence>
<evidence type="ECO:0000256" key="11">
    <source>
        <dbReference type="RuleBase" id="RU362098"/>
    </source>
</evidence>
<dbReference type="InterPro" id="IPR003373">
    <property type="entry name" value="Fe2_transport_prot-B"/>
</dbReference>
<comment type="similarity">
    <text evidence="11">Belongs to the TRAFAC class TrmE-Era-EngA-EngB-Septin-like GTPase superfamily. FeoB GTPase (TC 9.A.8) family.</text>
</comment>
<protein>
    <recommendedName>
        <fullName evidence="10 11">Ferrous iron transport protein B</fullName>
    </recommendedName>
</protein>
<keyword evidence="11" id="KW-0410">Iron transport</keyword>
<dbReference type="InterPro" id="IPR011640">
    <property type="entry name" value="Fe2_transport_prot_B_C"/>
</dbReference>
<dbReference type="InterPro" id="IPR027417">
    <property type="entry name" value="P-loop_NTPase"/>
</dbReference>
<comment type="function">
    <text evidence="1 11">Probable transporter of a GTP-driven Fe(2+) uptake system.</text>
</comment>
<evidence type="ECO:0000313" key="14">
    <source>
        <dbReference type="Proteomes" id="UP001314796"/>
    </source>
</evidence>
<evidence type="ECO:0000313" key="13">
    <source>
        <dbReference type="EMBL" id="MBM7613494.1"/>
    </source>
</evidence>
<sequence length="715" mass="78685">MGLTNQSTGTGALKEMFEVELESPDDLVIALAGNPNTGKSTVFNSLTGLNQHTGNWPGKTVTNAQGKYIHRNNRYILVDLPGTYSLLANSVEEEVARDFICFGNPHATVVVTDATCLERNLNLVLQILEITDKVVVCVNLLDEAKRKKIDVNLKKLSKLLGVPVVGTAARNGEGLKELKETVEKLINGEIKTNPVKIDYDEVLEKAIETVEPHISNLVGQQINSKWASLRLIDGDDSLNQSMDEYLKFDFSNDEMLNQKLQAAHDLLAAENNGVEDLRDLIVSSIVKKAEAISKEVVSLENKNYNQLDRKIDRVLTSKIFGLPIMIGLLGIVFWLTIAGANVPSAMLANGLFWIEGHLTVFFSWLGTPQWVHDILVLGIYRTLAWVVSVMLPPMAIFFPLFTLLEDLGYLPRVAFNLDYYFKKACAHGKQALTMCMGFGCNAAGIIACRIIDSPRERLIAIITNNFVPCNGRFPTLIALATIFIASAAGAFSSIAATLSILAAIILGVFITLLISRLLSKTILKGLPSSFTLELPPYRKPQVGKIIVRSILDRTLFVLGRAVAVAAPAGLVIWLMANITIGNASILTHSANFLDPFAQLLGMDGYIMMAFILGLPANEIVVPILIMSYMAKGSMLELDSLEEMRQLFVNNGWTWLTAVCMMLFSLNHWPCGTTLWTIRKETQSWKWTWISFILPTVTGIVVCFVVAQGAKLLGLV</sequence>
<proteinExistence type="inferred from homology"/>
<evidence type="ECO:0000256" key="9">
    <source>
        <dbReference type="ARBA" id="ARBA00023136"/>
    </source>
</evidence>
<dbReference type="Pfam" id="PF17910">
    <property type="entry name" value="FeoB_Cyto"/>
    <property type="match status" value="1"/>
</dbReference>
<evidence type="ECO:0000256" key="10">
    <source>
        <dbReference type="NCBIfam" id="TIGR00437"/>
    </source>
</evidence>
<feature type="transmembrane region" description="Helical" evidence="11">
    <location>
        <begin position="686"/>
        <end position="706"/>
    </location>
</feature>
<feature type="transmembrane region" description="Helical" evidence="11">
    <location>
        <begin position="346"/>
        <end position="366"/>
    </location>
</feature>
<keyword evidence="8 11" id="KW-0342">GTP-binding</keyword>
<keyword evidence="4" id="KW-1003">Cell membrane</keyword>
<keyword evidence="9 11" id="KW-0472">Membrane</keyword>
<keyword evidence="6" id="KW-0547">Nucleotide-binding</keyword>
<dbReference type="InterPro" id="IPR041069">
    <property type="entry name" value="FeoB_Cyto"/>
</dbReference>
<feature type="transmembrane region" description="Helical" evidence="11">
    <location>
        <begin position="605"/>
        <end position="625"/>
    </location>
</feature>
<evidence type="ECO:0000256" key="2">
    <source>
        <dbReference type="ARBA" id="ARBA00004651"/>
    </source>
</evidence>